<evidence type="ECO:0000256" key="3">
    <source>
        <dbReference type="ARBA" id="ARBA00022622"/>
    </source>
</evidence>
<organism evidence="11 12">
    <name type="scientific">Elasticomyces elasticus</name>
    <dbReference type="NCBI Taxonomy" id="574655"/>
    <lineage>
        <taxon>Eukaryota</taxon>
        <taxon>Fungi</taxon>
        <taxon>Dikarya</taxon>
        <taxon>Ascomycota</taxon>
        <taxon>Pezizomycotina</taxon>
        <taxon>Dothideomycetes</taxon>
        <taxon>Dothideomycetidae</taxon>
        <taxon>Mycosphaerellales</taxon>
        <taxon>Teratosphaeriaceae</taxon>
        <taxon>Elasticomyces</taxon>
    </lineage>
</organism>
<accession>A0AAN7W9T7</accession>
<dbReference type="GO" id="GO:0005886">
    <property type="term" value="C:plasma membrane"/>
    <property type="evidence" value="ECO:0007669"/>
    <property type="project" value="UniProtKB-SubCell"/>
</dbReference>
<comment type="subcellular location">
    <subcellularLocation>
        <location evidence="1">Cell membrane</location>
        <topology evidence="1">Lipid-anchor</topology>
        <topology evidence="1">GPI-anchor</topology>
    </subcellularLocation>
</comment>
<dbReference type="EMBL" id="JAVRQU010000007">
    <property type="protein sequence ID" value="KAK5700683.1"/>
    <property type="molecule type" value="Genomic_DNA"/>
</dbReference>
<keyword evidence="4 9" id="KW-0732">Signal</keyword>
<evidence type="ECO:0000256" key="2">
    <source>
        <dbReference type="ARBA" id="ARBA00022475"/>
    </source>
</evidence>
<reference evidence="11" key="1">
    <citation type="submission" date="2023-08" db="EMBL/GenBank/DDBJ databases">
        <title>Black Yeasts Isolated from many extreme environments.</title>
        <authorList>
            <person name="Coleine C."/>
            <person name="Stajich J.E."/>
            <person name="Selbmann L."/>
        </authorList>
    </citation>
    <scope>NUCLEOTIDE SEQUENCE</scope>
    <source>
        <strain evidence="11">CCFEE 5810</strain>
    </source>
</reference>
<keyword evidence="2" id="KW-1003">Cell membrane</keyword>
<evidence type="ECO:0000256" key="9">
    <source>
        <dbReference type="SAM" id="SignalP"/>
    </source>
</evidence>
<evidence type="ECO:0000313" key="12">
    <source>
        <dbReference type="Proteomes" id="UP001310594"/>
    </source>
</evidence>
<evidence type="ECO:0000256" key="8">
    <source>
        <dbReference type="SAM" id="Phobius"/>
    </source>
</evidence>
<keyword evidence="5 8" id="KW-0472">Membrane</keyword>
<dbReference type="PANTHER" id="PTHR34992">
    <property type="entry name" value="HYPHAL ANASTAMOSIS-7 PROTEIN"/>
    <property type="match status" value="1"/>
</dbReference>
<dbReference type="InterPro" id="IPR046936">
    <property type="entry name" value="BIM1-like"/>
</dbReference>
<dbReference type="Pfam" id="PF20238">
    <property type="entry name" value="BIM1-like_dom"/>
    <property type="match status" value="1"/>
</dbReference>
<evidence type="ECO:0000256" key="1">
    <source>
        <dbReference type="ARBA" id="ARBA00004609"/>
    </source>
</evidence>
<keyword evidence="8" id="KW-0812">Transmembrane</keyword>
<sequence length="215" mass="21142">MLSQLLLAAASASLASAHFILEYPPTAGFIDDSEPDSPCGGATVTVNSTSPQVQVDQFAISINTQPPYNFTDIVPVVNTTGIGSFCLNSMSAPGDFAGKPGIIQVIDNSIDGQLYQCAPVNFVAGSNTTLGSACTNATGFTATWTSLESINGTDSSSSDSSSGSMTMTGMASSTAASAASASASASASSSAAAAMVTGVSGVLGGLGMLAAGLIL</sequence>
<name>A0AAN7W9T7_9PEZI</name>
<evidence type="ECO:0000256" key="7">
    <source>
        <dbReference type="ARBA" id="ARBA00023288"/>
    </source>
</evidence>
<dbReference type="Proteomes" id="UP001310594">
    <property type="component" value="Unassembled WGS sequence"/>
</dbReference>
<dbReference type="PANTHER" id="PTHR34992:SF1">
    <property type="entry name" value="COPPER ACQUISITION FACTOR BIM1-LIKE DOMAIN-CONTAINING PROTEIN"/>
    <property type="match status" value="1"/>
</dbReference>
<keyword evidence="7" id="KW-0449">Lipoprotein</keyword>
<keyword evidence="3" id="KW-0336">GPI-anchor</keyword>
<feature type="domain" description="Copper acquisition factor BIM1-like" evidence="10">
    <location>
        <begin position="16"/>
        <end position="139"/>
    </location>
</feature>
<dbReference type="AlphaFoldDB" id="A0AAN7W9T7"/>
<feature type="transmembrane region" description="Helical" evidence="8">
    <location>
        <begin position="191"/>
        <end position="214"/>
    </location>
</feature>
<feature type="signal peptide" evidence="9">
    <location>
        <begin position="1"/>
        <end position="17"/>
    </location>
</feature>
<evidence type="ECO:0000313" key="11">
    <source>
        <dbReference type="EMBL" id="KAK5700683.1"/>
    </source>
</evidence>
<feature type="chain" id="PRO_5042956610" description="Copper acquisition factor BIM1-like domain-containing protein" evidence="9">
    <location>
        <begin position="18"/>
        <end position="215"/>
    </location>
</feature>
<dbReference type="InterPro" id="IPR046530">
    <property type="entry name" value="BIM1-like_dom"/>
</dbReference>
<protein>
    <recommendedName>
        <fullName evidence="10">Copper acquisition factor BIM1-like domain-containing protein</fullName>
    </recommendedName>
</protein>
<evidence type="ECO:0000259" key="10">
    <source>
        <dbReference type="Pfam" id="PF20238"/>
    </source>
</evidence>
<keyword evidence="6" id="KW-0325">Glycoprotein</keyword>
<keyword evidence="8" id="KW-1133">Transmembrane helix</keyword>
<evidence type="ECO:0000256" key="5">
    <source>
        <dbReference type="ARBA" id="ARBA00023136"/>
    </source>
</evidence>
<gene>
    <name evidence="11" type="ORF">LTR97_005200</name>
</gene>
<dbReference type="GO" id="GO:0098552">
    <property type="term" value="C:side of membrane"/>
    <property type="evidence" value="ECO:0007669"/>
    <property type="project" value="UniProtKB-KW"/>
</dbReference>
<evidence type="ECO:0000256" key="6">
    <source>
        <dbReference type="ARBA" id="ARBA00023180"/>
    </source>
</evidence>
<proteinExistence type="predicted"/>
<evidence type="ECO:0000256" key="4">
    <source>
        <dbReference type="ARBA" id="ARBA00022729"/>
    </source>
</evidence>
<comment type="caution">
    <text evidence="11">The sequence shown here is derived from an EMBL/GenBank/DDBJ whole genome shotgun (WGS) entry which is preliminary data.</text>
</comment>